<accession>A0A3S1CUD2</accession>
<dbReference type="Pfam" id="PF00501">
    <property type="entry name" value="AMP-binding"/>
    <property type="match status" value="1"/>
</dbReference>
<dbReference type="InterPro" id="IPR050237">
    <property type="entry name" value="ATP-dep_AMP-bd_enzyme"/>
</dbReference>
<dbReference type="AlphaFoldDB" id="A0A3S1CUD2"/>
<comment type="caution">
    <text evidence="3">The sequence shown here is derived from an EMBL/GenBank/DDBJ whole genome shotgun (WGS) entry which is preliminary data.</text>
</comment>
<dbReference type="EMBL" id="RZGZ01000001">
    <property type="protein sequence ID" value="RUR03357.1"/>
    <property type="molecule type" value="Genomic_DNA"/>
</dbReference>
<evidence type="ECO:0000259" key="2">
    <source>
        <dbReference type="Pfam" id="PF13193"/>
    </source>
</evidence>
<dbReference type="Gene3D" id="3.30.300.30">
    <property type="match status" value="1"/>
</dbReference>
<dbReference type="Pfam" id="PF13193">
    <property type="entry name" value="AMP-binding_C"/>
    <property type="match status" value="1"/>
</dbReference>
<dbReference type="Proteomes" id="UP000274909">
    <property type="component" value="Unassembled WGS sequence"/>
</dbReference>
<dbReference type="InterPro" id="IPR042099">
    <property type="entry name" value="ANL_N_sf"/>
</dbReference>
<keyword evidence="4" id="KW-1185">Reference proteome</keyword>
<evidence type="ECO:0000313" key="4">
    <source>
        <dbReference type="Proteomes" id="UP000274909"/>
    </source>
</evidence>
<evidence type="ECO:0008006" key="5">
    <source>
        <dbReference type="Google" id="ProtNLM"/>
    </source>
</evidence>
<sequence length="405" mass="41350">MRPLVRVDSADPLRLRDALASALDGTGPAVQPVDEGAAPLSVSSLSPLGEAGIEEVPDDVAVVLATSGSSGYPKRVALSSSALLASAGATEAALGGPGRWVLAMPAHYVAGVQVLVRSIVAGTDPVPLSGGRFSADAFVDAARTARDGGIRSYSALVPAQVSRLLEHSAGRSAMASIDAVIVGGQAVPMSLRERAAEAGVRLIRTYGSSETAGGCVYDGRSLDGVDVRIVGGQIEIGGATLAAGYLDDAERTATAFHEVDGRRWFRTGDAGTMRDGVLEVLGRLDNVVVSGGVNVSLDRVESVVRDRAGFGEAVVVGVPDDRWGAVPVVVVGGTSDRGDDARTTATTAFDALRAAVAEQLGVAARPARLVVLDALPLLATGKPDRRAIADFATSRTGAERRPADG</sequence>
<proteinExistence type="predicted"/>
<organism evidence="3 4">
    <name type="scientific">Labedella endophytica</name>
    <dbReference type="NCBI Taxonomy" id="1523160"/>
    <lineage>
        <taxon>Bacteria</taxon>
        <taxon>Bacillati</taxon>
        <taxon>Actinomycetota</taxon>
        <taxon>Actinomycetes</taxon>
        <taxon>Micrococcales</taxon>
        <taxon>Microbacteriaceae</taxon>
        <taxon>Labedella</taxon>
    </lineage>
</organism>
<dbReference type="PANTHER" id="PTHR43767">
    <property type="entry name" value="LONG-CHAIN-FATTY-ACID--COA LIGASE"/>
    <property type="match status" value="1"/>
</dbReference>
<name>A0A3S1CUD2_9MICO</name>
<dbReference type="InterPro" id="IPR000873">
    <property type="entry name" value="AMP-dep_synth/lig_dom"/>
</dbReference>
<dbReference type="OrthoDB" id="9803968at2"/>
<reference evidence="3 4" key="1">
    <citation type="submission" date="2018-12" db="EMBL/GenBank/DDBJ databases">
        <authorList>
            <person name="Li F."/>
        </authorList>
    </citation>
    <scope>NUCLEOTIDE SEQUENCE [LARGE SCALE GENOMIC DNA]</scope>
    <source>
        <strain evidence="3 4">EGI 6500705</strain>
    </source>
</reference>
<dbReference type="PROSITE" id="PS00455">
    <property type="entry name" value="AMP_BINDING"/>
    <property type="match status" value="1"/>
</dbReference>
<dbReference type="PANTHER" id="PTHR43767:SF1">
    <property type="entry name" value="NONRIBOSOMAL PEPTIDE SYNTHASE PES1 (EUROFUNG)-RELATED"/>
    <property type="match status" value="1"/>
</dbReference>
<evidence type="ECO:0000259" key="1">
    <source>
        <dbReference type="Pfam" id="PF00501"/>
    </source>
</evidence>
<dbReference type="RefSeq" id="WP_127046663.1">
    <property type="nucleotide sequence ID" value="NZ_RZGZ01000001.1"/>
</dbReference>
<dbReference type="GO" id="GO:0016878">
    <property type="term" value="F:acid-thiol ligase activity"/>
    <property type="evidence" value="ECO:0007669"/>
    <property type="project" value="UniProtKB-ARBA"/>
</dbReference>
<gene>
    <name evidence="3" type="ORF">ELQ94_02065</name>
</gene>
<dbReference type="InterPro" id="IPR020845">
    <property type="entry name" value="AMP-binding_CS"/>
</dbReference>
<protein>
    <recommendedName>
        <fullName evidence="5">O-succinylbenzoate--CoA ligase</fullName>
    </recommendedName>
</protein>
<dbReference type="Gene3D" id="3.40.50.12780">
    <property type="entry name" value="N-terminal domain of ligase-like"/>
    <property type="match status" value="1"/>
</dbReference>
<evidence type="ECO:0000313" key="3">
    <source>
        <dbReference type="EMBL" id="RUR03357.1"/>
    </source>
</evidence>
<dbReference type="SUPFAM" id="SSF56801">
    <property type="entry name" value="Acetyl-CoA synthetase-like"/>
    <property type="match status" value="1"/>
</dbReference>
<feature type="domain" description="AMP-dependent synthetase/ligase" evidence="1">
    <location>
        <begin position="54"/>
        <end position="220"/>
    </location>
</feature>
<feature type="domain" description="AMP-binding enzyme C-terminal" evidence="2">
    <location>
        <begin position="300"/>
        <end position="382"/>
    </location>
</feature>
<dbReference type="InterPro" id="IPR045851">
    <property type="entry name" value="AMP-bd_C_sf"/>
</dbReference>
<dbReference type="InterPro" id="IPR025110">
    <property type="entry name" value="AMP-bd_C"/>
</dbReference>